<name>A0ABS5LD00_9BACI</name>
<feature type="chain" id="PRO_5046700267" description="SCP domain-containing protein" evidence="2">
    <location>
        <begin position="31"/>
        <end position="295"/>
    </location>
</feature>
<feature type="compositionally biased region" description="Low complexity" evidence="1">
    <location>
        <begin position="64"/>
        <end position="119"/>
    </location>
</feature>
<protein>
    <recommendedName>
        <fullName evidence="3">SCP domain-containing protein</fullName>
    </recommendedName>
</protein>
<dbReference type="PANTHER" id="PTHR31157:SF1">
    <property type="entry name" value="SCP DOMAIN-CONTAINING PROTEIN"/>
    <property type="match status" value="1"/>
</dbReference>
<dbReference type="EMBL" id="JAGVRK010000001">
    <property type="protein sequence ID" value="MBS2968626.1"/>
    <property type="molecule type" value="Genomic_DNA"/>
</dbReference>
<gene>
    <name evidence="4" type="ORF">J9317_07635</name>
</gene>
<dbReference type="SUPFAM" id="SSF55797">
    <property type="entry name" value="PR-1-like"/>
    <property type="match status" value="1"/>
</dbReference>
<feature type="signal peptide" evidence="2">
    <location>
        <begin position="1"/>
        <end position="30"/>
    </location>
</feature>
<evidence type="ECO:0000256" key="1">
    <source>
        <dbReference type="SAM" id="MobiDB-lite"/>
    </source>
</evidence>
<evidence type="ECO:0000313" key="5">
    <source>
        <dbReference type="Proteomes" id="UP000682403"/>
    </source>
</evidence>
<keyword evidence="5" id="KW-1185">Reference proteome</keyword>
<dbReference type="InterPro" id="IPR014258">
    <property type="entry name" value="CAP_domain_YkwD-like"/>
</dbReference>
<dbReference type="PANTHER" id="PTHR31157">
    <property type="entry name" value="SCP DOMAIN-CONTAINING PROTEIN"/>
    <property type="match status" value="1"/>
</dbReference>
<accession>A0ABS5LD00</accession>
<dbReference type="InterPro" id="IPR014044">
    <property type="entry name" value="CAP_dom"/>
</dbReference>
<proteinExistence type="predicted"/>
<dbReference type="CDD" id="cd05379">
    <property type="entry name" value="CAP_bacterial"/>
    <property type="match status" value="1"/>
</dbReference>
<feature type="domain" description="SCP" evidence="3">
    <location>
        <begin position="180"/>
        <end position="292"/>
    </location>
</feature>
<keyword evidence="2" id="KW-0732">Signal</keyword>
<feature type="compositionally biased region" description="Low complexity" evidence="1">
    <location>
        <begin position="126"/>
        <end position="155"/>
    </location>
</feature>
<feature type="region of interest" description="Disordered" evidence="1">
    <location>
        <begin position="53"/>
        <end position="218"/>
    </location>
</feature>
<comment type="caution">
    <text evidence="4">The sequence shown here is derived from an EMBL/GenBank/DDBJ whole genome shotgun (WGS) entry which is preliminary data.</text>
</comment>
<dbReference type="Proteomes" id="UP000682403">
    <property type="component" value="Unassembled WGS sequence"/>
</dbReference>
<reference evidence="4 5" key="1">
    <citation type="submission" date="2021-04" db="EMBL/GenBank/DDBJ databases">
        <title>Metabacillus sp. strain KIGAM252 whole genome sequence.</title>
        <authorList>
            <person name="Seo M.-J."/>
            <person name="Cho E.-S."/>
            <person name="Hwang C.Y."/>
            <person name="Yoon D.J."/>
        </authorList>
    </citation>
    <scope>NUCLEOTIDE SEQUENCE [LARGE SCALE GENOMIC DNA]</scope>
    <source>
        <strain evidence="4 5">KIGAM252</strain>
    </source>
</reference>
<evidence type="ECO:0000256" key="2">
    <source>
        <dbReference type="SAM" id="SignalP"/>
    </source>
</evidence>
<dbReference type="Pfam" id="PF00188">
    <property type="entry name" value="CAP"/>
    <property type="match status" value="1"/>
</dbReference>
<dbReference type="RefSeq" id="WP_211557591.1">
    <property type="nucleotide sequence ID" value="NZ_JAGVRK010000001.1"/>
</dbReference>
<evidence type="ECO:0000313" key="4">
    <source>
        <dbReference type="EMBL" id="MBS2968626.1"/>
    </source>
</evidence>
<evidence type="ECO:0000259" key="3">
    <source>
        <dbReference type="Pfam" id="PF00188"/>
    </source>
</evidence>
<dbReference type="InterPro" id="IPR035940">
    <property type="entry name" value="CAP_sf"/>
</dbReference>
<organism evidence="4 5">
    <name type="scientific">Metabacillus flavus</name>
    <dbReference type="NCBI Taxonomy" id="2823519"/>
    <lineage>
        <taxon>Bacteria</taxon>
        <taxon>Bacillati</taxon>
        <taxon>Bacillota</taxon>
        <taxon>Bacilli</taxon>
        <taxon>Bacillales</taxon>
        <taxon>Bacillaceae</taxon>
        <taxon>Metabacillus</taxon>
    </lineage>
</organism>
<dbReference type="Gene3D" id="3.40.33.10">
    <property type="entry name" value="CAP"/>
    <property type="match status" value="1"/>
</dbReference>
<dbReference type="NCBIfam" id="TIGR02909">
    <property type="entry name" value="spore_YkwD"/>
    <property type="match status" value="1"/>
</dbReference>
<feature type="compositionally biased region" description="Basic and acidic residues" evidence="1">
    <location>
        <begin position="199"/>
        <end position="210"/>
    </location>
</feature>
<sequence>MKNTTKKSFIISVAAAAGFVTFAGGNPASAQELSQQNVQAKVTQLSEKFNISPEQVQQAAEGNGSQKQIQEQVQQLLGKQAQAAQGQQAQPNQEQAQNSQGQPCPAGQQPEQKQAPEQAQPKEEAAPVQGEQAQPKQEAPAPAPAQGQQQAPAKEQASEQPKQETAKSGALSEFEQQVVELTNKEREKQGLKPLAVDESLSKVAKEKSADMQKNNYFDHNSPTYGSPFDMMKKFGIEYQTAGENIAMGQKSPEEVVQAWMDSEGHRKNIMNPEFTHIGVGHVEEGNYWTQQFIGK</sequence>